<evidence type="ECO:0000313" key="2">
    <source>
        <dbReference type="Proteomes" id="UP001476950"/>
    </source>
</evidence>
<accession>A0ABV0KKA8</accession>
<comment type="caution">
    <text evidence="1">The sequence shown here is derived from an EMBL/GenBank/DDBJ whole genome shotgun (WGS) entry which is preliminary data.</text>
</comment>
<name>A0ABV0KKA8_9CYAN</name>
<sequence>MNRKRQEVVTQASQTHRVNMQKNLQRRLEAARANGDEELIRLLEAEATYIG</sequence>
<dbReference type="RefSeq" id="WP_190452059.1">
    <property type="nucleotide sequence ID" value="NZ_JAMPLM010000012.1"/>
</dbReference>
<reference evidence="1 2" key="1">
    <citation type="submission" date="2022-04" db="EMBL/GenBank/DDBJ databases">
        <title>Positive selection, recombination, and allopatry shape intraspecific diversity of widespread and dominant cyanobacteria.</title>
        <authorList>
            <person name="Wei J."/>
            <person name="Shu W."/>
            <person name="Hu C."/>
        </authorList>
    </citation>
    <scope>NUCLEOTIDE SEQUENCE [LARGE SCALE GENOMIC DNA]</scope>
    <source>
        <strain evidence="1 2">AS-A4</strain>
    </source>
</reference>
<dbReference type="EMBL" id="JAMPLM010000012">
    <property type="protein sequence ID" value="MEP1059635.1"/>
    <property type="molecule type" value="Genomic_DNA"/>
</dbReference>
<proteinExistence type="predicted"/>
<organism evidence="1 2">
    <name type="scientific">Stenomitos frigidus AS-A4</name>
    <dbReference type="NCBI Taxonomy" id="2933935"/>
    <lineage>
        <taxon>Bacteria</taxon>
        <taxon>Bacillati</taxon>
        <taxon>Cyanobacteriota</taxon>
        <taxon>Cyanophyceae</taxon>
        <taxon>Leptolyngbyales</taxon>
        <taxon>Leptolyngbyaceae</taxon>
        <taxon>Stenomitos</taxon>
    </lineage>
</organism>
<evidence type="ECO:0000313" key="1">
    <source>
        <dbReference type="EMBL" id="MEP1059635.1"/>
    </source>
</evidence>
<protein>
    <submittedName>
        <fullName evidence="1">Uncharacterized protein</fullName>
    </submittedName>
</protein>
<keyword evidence="2" id="KW-1185">Reference proteome</keyword>
<dbReference type="Proteomes" id="UP001476950">
    <property type="component" value="Unassembled WGS sequence"/>
</dbReference>
<gene>
    <name evidence="1" type="ORF">NDI38_14415</name>
</gene>